<feature type="transmembrane region" description="Helical" evidence="6">
    <location>
        <begin position="255"/>
        <end position="275"/>
    </location>
</feature>
<reference evidence="8 9" key="1">
    <citation type="submission" date="2014-12" db="EMBL/GenBank/DDBJ databases">
        <title>Draft genome sequence of Cohnella kolymensis strain B-2846.</title>
        <authorList>
            <person name="Karlyshev A.V."/>
            <person name="Kudryashova E.B."/>
        </authorList>
    </citation>
    <scope>NUCLEOTIDE SEQUENCE [LARGE SCALE GENOMIC DNA]</scope>
    <source>
        <strain evidence="8 9">VKM B-2846</strain>
    </source>
</reference>
<evidence type="ECO:0000256" key="4">
    <source>
        <dbReference type="ARBA" id="ARBA00022989"/>
    </source>
</evidence>
<evidence type="ECO:0000313" key="8">
    <source>
        <dbReference type="EMBL" id="KIL35763.1"/>
    </source>
</evidence>
<dbReference type="PANTHER" id="PTHR32322">
    <property type="entry name" value="INNER MEMBRANE TRANSPORTER"/>
    <property type="match status" value="1"/>
</dbReference>
<organism evidence="8 9">
    <name type="scientific">Cohnella kolymensis</name>
    <dbReference type="NCBI Taxonomy" id="1590652"/>
    <lineage>
        <taxon>Bacteria</taxon>
        <taxon>Bacillati</taxon>
        <taxon>Bacillota</taxon>
        <taxon>Bacilli</taxon>
        <taxon>Bacillales</taxon>
        <taxon>Paenibacillaceae</taxon>
        <taxon>Cohnella</taxon>
    </lineage>
</organism>
<dbReference type="InterPro" id="IPR000620">
    <property type="entry name" value="EamA_dom"/>
</dbReference>
<dbReference type="InterPro" id="IPR037185">
    <property type="entry name" value="EmrE-like"/>
</dbReference>
<evidence type="ECO:0000259" key="7">
    <source>
        <dbReference type="Pfam" id="PF00892"/>
    </source>
</evidence>
<comment type="similarity">
    <text evidence="2">Belongs to the EamA transporter family.</text>
</comment>
<comment type="subcellular location">
    <subcellularLocation>
        <location evidence="1">Endomembrane system</location>
        <topology evidence="1">Multi-pass membrane protein</topology>
    </subcellularLocation>
</comment>
<comment type="caution">
    <text evidence="8">The sequence shown here is derived from an EMBL/GenBank/DDBJ whole genome shotgun (WGS) entry which is preliminary data.</text>
</comment>
<accession>A0ABR5A532</accession>
<dbReference type="RefSeq" id="WP_041062303.1">
    <property type="nucleotide sequence ID" value="NZ_JXAL01000016.1"/>
</dbReference>
<evidence type="ECO:0000256" key="2">
    <source>
        <dbReference type="ARBA" id="ARBA00007362"/>
    </source>
</evidence>
<feature type="transmembrane region" description="Helical" evidence="6">
    <location>
        <begin position="99"/>
        <end position="119"/>
    </location>
</feature>
<proteinExistence type="inferred from homology"/>
<feature type="domain" description="EamA" evidence="7">
    <location>
        <begin position="158"/>
        <end position="298"/>
    </location>
</feature>
<keyword evidence="5 6" id="KW-0472">Membrane</keyword>
<dbReference type="InterPro" id="IPR050638">
    <property type="entry name" value="AA-Vitamin_Transporters"/>
</dbReference>
<keyword evidence="9" id="KW-1185">Reference proteome</keyword>
<feature type="transmembrane region" description="Helical" evidence="6">
    <location>
        <begin position="43"/>
        <end position="62"/>
    </location>
</feature>
<evidence type="ECO:0000256" key="1">
    <source>
        <dbReference type="ARBA" id="ARBA00004127"/>
    </source>
</evidence>
<evidence type="ECO:0000256" key="6">
    <source>
        <dbReference type="SAM" id="Phobius"/>
    </source>
</evidence>
<dbReference type="Pfam" id="PF00892">
    <property type="entry name" value="EamA"/>
    <property type="match status" value="2"/>
</dbReference>
<protein>
    <recommendedName>
        <fullName evidence="7">EamA domain-containing protein</fullName>
    </recommendedName>
</protein>
<name>A0ABR5A532_9BACL</name>
<keyword evidence="3 6" id="KW-0812">Transmembrane</keyword>
<dbReference type="EMBL" id="JXAL01000016">
    <property type="protein sequence ID" value="KIL35763.1"/>
    <property type="molecule type" value="Genomic_DNA"/>
</dbReference>
<feature type="transmembrane region" description="Helical" evidence="6">
    <location>
        <begin position="226"/>
        <end position="243"/>
    </location>
</feature>
<keyword evidence="4 6" id="KW-1133">Transmembrane helix</keyword>
<feature type="transmembrane region" description="Helical" evidence="6">
    <location>
        <begin position="160"/>
        <end position="177"/>
    </location>
</feature>
<feature type="domain" description="EamA" evidence="7">
    <location>
        <begin position="18"/>
        <end position="147"/>
    </location>
</feature>
<evidence type="ECO:0000256" key="5">
    <source>
        <dbReference type="ARBA" id="ARBA00023136"/>
    </source>
</evidence>
<feature type="transmembrane region" description="Helical" evidence="6">
    <location>
        <begin position="189"/>
        <end position="214"/>
    </location>
</feature>
<evidence type="ECO:0000256" key="3">
    <source>
        <dbReference type="ARBA" id="ARBA00022692"/>
    </source>
</evidence>
<dbReference type="SUPFAM" id="SSF103481">
    <property type="entry name" value="Multidrug resistance efflux transporter EmrE"/>
    <property type="match status" value="2"/>
</dbReference>
<evidence type="ECO:0000313" key="9">
    <source>
        <dbReference type="Proteomes" id="UP000054526"/>
    </source>
</evidence>
<feature type="transmembrane region" description="Helical" evidence="6">
    <location>
        <begin position="74"/>
        <end position="93"/>
    </location>
</feature>
<dbReference type="PANTHER" id="PTHR32322:SF2">
    <property type="entry name" value="EAMA DOMAIN-CONTAINING PROTEIN"/>
    <property type="match status" value="1"/>
</dbReference>
<sequence length="324" mass="35517">MNIKSNKWTSENSLAFAALLFVSAIWGLHGVFGKSIGDRIEPFPLTLLRFTAFALFFLPWYSNLGFILRRSKTIFLQIVISGLCFSILFPVFFYKSLMLLTPVTVLMLVSISPFFATLIERYCFNERIPSKTWVGMLVSLLGAAVLIIDQWSEAASTRGIVYGLISSAAFAVYTASSRKLFQTLPFRDVLMATSVVGTIGLWMIAPFVGGIQAAVLSLSYFQPIDWAELAFIVFLVSLLGYVLNGYGLKRLPAGIASSLTLYPQPIFAAAAQWVWLGTAASPSTLLSAVLIFGGTAIMRSSSKNLVNKADGTVPLRRPHPLKQS</sequence>
<dbReference type="Proteomes" id="UP000054526">
    <property type="component" value="Unassembled WGS sequence"/>
</dbReference>
<feature type="transmembrane region" description="Helical" evidence="6">
    <location>
        <begin position="281"/>
        <end position="298"/>
    </location>
</feature>
<gene>
    <name evidence="8" type="ORF">SD71_10105</name>
</gene>
<feature type="transmembrane region" description="Helical" evidence="6">
    <location>
        <begin position="131"/>
        <end position="148"/>
    </location>
</feature>